<feature type="transmembrane region" description="Helical" evidence="8">
    <location>
        <begin position="70"/>
        <end position="92"/>
    </location>
</feature>
<dbReference type="OMA" id="WNSFQYL"/>
<dbReference type="Proteomes" id="UP000070168">
    <property type="component" value="Unassembled WGS sequence"/>
</dbReference>
<proteinExistence type="inferred from homology"/>
<comment type="similarity">
    <text evidence="2 7">Belongs to the major facilitator superfamily. Sugar transporter (TC 2.A.1.1) family.</text>
</comment>
<evidence type="ECO:0000313" key="11">
    <source>
        <dbReference type="Proteomes" id="UP000070168"/>
    </source>
</evidence>
<evidence type="ECO:0000256" key="2">
    <source>
        <dbReference type="ARBA" id="ARBA00010992"/>
    </source>
</evidence>
<dbReference type="PROSITE" id="PS00216">
    <property type="entry name" value="SUGAR_TRANSPORT_1"/>
    <property type="match status" value="1"/>
</dbReference>
<evidence type="ECO:0000259" key="9">
    <source>
        <dbReference type="PROSITE" id="PS50850"/>
    </source>
</evidence>
<evidence type="ECO:0000256" key="6">
    <source>
        <dbReference type="ARBA" id="ARBA00023136"/>
    </source>
</evidence>
<feature type="transmembrane region" description="Helical" evidence="8">
    <location>
        <begin position="464"/>
        <end position="484"/>
    </location>
</feature>
<dbReference type="PRINTS" id="PR00171">
    <property type="entry name" value="SUGRTRNSPORT"/>
</dbReference>
<comment type="subcellular location">
    <subcellularLocation>
        <location evidence="1">Membrane</location>
        <topology evidence="1">Multi-pass membrane protein</topology>
    </subcellularLocation>
</comment>
<dbReference type="InterPro" id="IPR020846">
    <property type="entry name" value="MFS_dom"/>
</dbReference>
<dbReference type="AlphaFoldDB" id="A0A135LT40"/>
<dbReference type="InterPro" id="IPR050360">
    <property type="entry name" value="MFS_Sugar_Transporters"/>
</dbReference>
<feature type="transmembrane region" description="Helical" evidence="8">
    <location>
        <begin position="160"/>
        <end position="178"/>
    </location>
</feature>
<feature type="transmembrane region" description="Helical" evidence="8">
    <location>
        <begin position="127"/>
        <end position="148"/>
    </location>
</feature>
<dbReference type="PROSITE" id="PS50850">
    <property type="entry name" value="MFS"/>
    <property type="match status" value="1"/>
</dbReference>
<feature type="transmembrane region" description="Helical" evidence="8">
    <location>
        <begin position="296"/>
        <end position="314"/>
    </location>
</feature>
<organism evidence="10 11">
    <name type="scientific">Penicillium patulum</name>
    <name type="common">Penicillium griseofulvum</name>
    <dbReference type="NCBI Taxonomy" id="5078"/>
    <lineage>
        <taxon>Eukaryota</taxon>
        <taxon>Fungi</taxon>
        <taxon>Dikarya</taxon>
        <taxon>Ascomycota</taxon>
        <taxon>Pezizomycotina</taxon>
        <taxon>Eurotiomycetes</taxon>
        <taxon>Eurotiomycetidae</taxon>
        <taxon>Eurotiales</taxon>
        <taxon>Aspergillaceae</taxon>
        <taxon>Penicillium</taxon>
    </lineage>
</organism>
<name>A0A135LT40_PENPA</name>
<dbReference type="EMBL" id="LHQR01000027">
    <property type="protein sequence ID" value="KXG52144.1"/>
    <property type="molecule type" value="Genomic_DNA"/>
</dbReference>
<evidence type="ECO:0000256" key="4">
    <source>
        <dbReference type="ARBA" id="ARBA00022692"/>
    </source>
</evidence>
<feature type="transmembrane region" description="Helical" evidence="8">
    <location>
        <begin position="326"/>
        <end position="348"/>
    </location>
</feature>
<keyword evidence="11" id="KW-1185">Reference proteome</keyword>
<dbReference type="SUPFAM" id="SSF103473">
    <property type="entry name" value="MFS general substrate transporter"/>
    <property type="match status" value="1"/>
</dbReference>
<feature type="transmembrane region" description="Helical" evidence="8">
    <location>
        <begin position="426"/>
        <end position="444"/>
    </location>
</feature>
<feature type="domain" description="Major facilitator superfamily (MFS) profile" evidence="9">
    <location>
        <begin position="26"/>
        <end position="488"/>
    </location>
</feature>
<keyword evidence="4 8" id="KW-0812">Transmembrane</keyword>
<dbReference type="Pfam" id="PF00083">
    <property type="entry name" value="Sugar_tr"/>
    <property type="match status" value="1"/>
</dbReference>
<keyword evidence="5 8" id="KW-1133">Transmembrane helix</keyword>
<feature type="transmembrane region" description="Helical" evidence="8">
    <location>
        <begin position="395"/>
        <end position="414"/>
    </location>
</feature>
<accession>A0A135LT40</accession>
<dbReference type="GeneID" id="63711442"/>
<evidence type="ECO:0000313" key="10">
    <source>
        <dbReference type="EMBL" id="KXG52144.1"/>
    </source>
</evidence>
<dbReference type="GO" id="GO:0016020">
    <property type="term" value="C:membrane"/>
    <property type="evidence" value="ECO:0007669"/>
    <property type="project" value="UniProtKB-SubCell"/>
</dbReference>
<gene>
    <name evidence="10" type="ORF">PGRI_084280</name>
</gene>
<dbReference type="InterPro" id="IPR005828">
    <property type="entry name" value="MFS_sugar_transport-like"/>
</dbReference>
<dbReference type="InterPro" id="IPR003663">
    <property type="entry name" value="Sugar/inositol_transpt"/>
</dbReference>
<dbReference type="InterPro" id="IPR005829">
    <property type="entry name" value="Sugar_transporter_CS"/>
</dbReference>
<dbReference type="PANTHER" id="PTHR48022">
    <property type="entry name" value="PLASTIDIC GLUCOSE TRANSPORTER 4"/>
    <property type="match status" value="1"/>
</dbReference>
<dbReference type="RefSeq" id="XP_040650680.1">
    <property type="nucleotide sequence ID" value="XM_040796142.1"/>
</dbReference>
<evidence type="ECO:0000256" key="1">
    <source>
        <dbReference type="ARBA" id="ARBA00004141"/>
    </source>
</evidence>
<dbReference type="Gene3D" id="1.20.1250.20">
    <property type="entry name" value="MFS general substrate transporter like domains"/>
    <property type="match status" value="1"/>
</dbReference>
<evidence type="ECO:0000256" key="5">
    <source>
        <dbReference type="ARBA" id="ARBA00022989"/>
    </source>
</evidence>
<evidence type="ECO:0000256" key="8">
    <source>
        <dbReference type="SAM" id="Phobius"/>
    </source>
</evidence>
<dbReference type="NCBIfam" id="TIGR00879">
    <property type="entry name" value="SP"/>
    <property type="match status" value="1"/>
</dbReference>
<evidence type="ECO:0000256" key="7">
    <source>
        <dbReference type="RuleBase" id="RU003346"/>
    </source>
</evidence>
<reference evidence="10 11" key="1">
    <citation type="journal article" date="2016" name="BMC Genomics">
        <title>Genome sequencing and secondary metabolism of the postharvest pathogen Penicillium griseofulvum.</title>
        <authorList>
            <person name="Banani H."/>
            <person name="Marcet-Houben M."/>
            <person name="Ballester A.R."/>
            <person name="Abbruscato P."/>
            <person name="Gonzalez-Candelas L."/>
            <person name="Gabaldon T."/>
            <person name="Spadaro D."/>
        </authorList>
    </citation>
    <scope>NUCLEOTIDE SEQUENCE [LARGE SCALE GENOMIC DNA]</scope>
    <source>
        <strain evidence="10 11">PG3</strain>
    </source>
</reference>
<keyword evidence="3 7" id="KW-0813">Transport</keyword>
<feature type="transmembrane region" description="Helical" evidence="8">
    <location>
        <begin position="357"/>
        <end position="375"/>
    </location>
</feature>
<protein>
    <submittedName>
        <fullName evidence="10">Major facilitator superfamily domain, general substrate transporter</fullName>
    </submittedName>
</protein>
<sequence>MVFNIRTPVGPDDTPREVLNWKLYWSAGVFGLLGASRGLDEGLVGGMVSLQSFKDEFHLEEGSESHQADVLSNITSMVQLGSIVGAFLAFLLCDRFGRVRTLQTLCLLWLTGFVIIIVSHGNVPQVLAGRFIAGLGIGMTTVVSPMYIAEIAPKSVRGRLTNLFAGSVYLGATIAFFSNWRASVNLPDDSRWQWVAPQFSHIGFAAFFLVLSFTIPETPRFYTIQGKHEMAEKALSNIRCLDSSHPFLQAEIIGIRNQLEREQEASHGVSQWGKVRELLLIPANRYRLMLGTMSQVLGQWSGASSITIYATEFFGVLGKTGQSEKLLASCILGVVKLVSAYICAFFLIDFIGRRRSLYMGISLQTIALLYISIYLGVVGSESLDSGSLTPSQQRGAVGSIVMIYLSGVGWTMGWNSFQYLVNADIWSLRLRALGSSLVMCLHFVNQFGNTKAVPSMLLSLQSYGFFAFCAAVSLLGLIWVWFFVPELTGRSLESTDSLFSLPWYQVGRRGPQLRPDTDGIQDQEHEKNPGAMEVKHVECVRAV</sequence>
<feature type="transmembrane region" description="Helical" evidence="8">
    <location>
        <begin position="104"/>
        <end position="121"/>
    </location>
</feature>
<feature type="transmembrane region" description="Helical" evidence="8">
    <location>
        <begin position="198"/>
        <end position="215"/>
    </location>
</feature>
<dbReference type="PANTHER" id="PTHR48022:SF8">
    <property type="entry name" value="MAJOR FACILITATOR SUPERFAMILY (MFS) PROFILE DOMAIN-CONTAINING PROTEIN-RELATED"/>
    <property type="match status" value="1"/>
</dbReference>
<dbReference type="PROSITE" id="PS00217">
    <property type="entry name" value="SUGAR_TRANSPORT_2"/>
    <property type="match status" value="1"/>
</dbReference>
<comment type="caution">
    <text evidence="10">The sequence shown here is derived from an EMBL/GenBank/DDBJ whole genome shotgun (WGS) entry which is preliminary data.</text>
</comment>
<dbReference type="InterPro" id="IPR036259">
    <property type="entry name" value="MFS_trans_sf"/>
</dbReference>
<dbReference type="GO" id="GO:0005351">
    <property type="term" value="F:carbohydrate:proton symporter activity"/>
    <property type="evidence" value="ECO:0007669"/>
    <property type="project" value="TreeGrafter"/>
</dbReference>
<evidence type="ECO:0000256" key="3">
    <source>
        <dbReference type="ARBA" id="ARBA00022448"/>
    </source>
</evidence>
<dbReference type="OrthoDB" id="508119at2759"/>
<keyword evidence="6 8" id="KW-0472">Membrane</keyword>